<proteinExistence type="predicted"/>
<organism evidence="1 2">
    <name type="scientific">Aliarcobacter vitoriensis</name>
    <dbReference type="NCBI Taxonomy" id="2011099"/>
    <lineage>
        <taxon>Bacteria</taxon>
        <taxon>Pseudomonadati</taxon>
        <taxon>Campylobacterota</taxon>
        <taxon>Epsilonproteobacteria</taxon>
        <taxon>Campylobacterales</taxon>
        <taxon>Arcobacteraceae</taxon>
        <taxon>Aliarcobacter</taxon>
    </lineage>
</organism>
<dbReference type="PROSITE" id="PS51257">
    <property type="entry name" value="PROKAR_LIPOPROTEIN"/>
    <property type="match status" value="1"/>
</dbReference>
<dbReference type="RefSeq" id="WP_113895004.1">
    <property type="nucleotide sequence ID" value="NZ_JANJGA010000001.1"/>
</dbReference>
<dbReference type="Proteomes" id="UP000252669">
    <property type="component" value="Unassembled WGS sequence"/>
</dbReference>
<dbReference type="OrthoDB" id="5366075at2"/>
<evidence type="ECO:0008006" key="3">
    <source>
        <dbReference type="Google" id="ProtNLM"/>
    </source>
</evidence>
<comment type="caution">
    <text evidence="1">The sequence shown here is derived from an EMBL/GenBank/DDBJ whole genome shotgun (WGS) entry which is preliminary data.</text>
</comment>
<dbReference type="AlphaFoldDB" id="A0A366MPW5"/>
<protein>
    <recommendedName>
        <fullName evidence="3">Lipoprotein</fullName>
    </recommendedName>
</protein>
<accession>A0A366MPW5</accession>
<evidence type="ECO:0000313" key="1">
    <source>
        <dbReference type="EMBL" id="RBQ28328.1"/>
    </source>
</evidence>
<name>A0A366MPW5_9BACT</name>
<gene>
    <name evidence="1" type="ORF">CRU91_09570</name>
</gene>
<evidence type="ECO:0000313" key="2">
    <source>
        <dbReference type="Proteomes" id="UP000252669"/>
    </source>
</evidence>
<dbReference type="EMBL" id="PDKB01000017">
    <property type="protein sequence ID" value="RBQ28328.1"/>
    <property type="molecule type" value="Genomic_DNA"/>
</dbReference>
<sequence length="222" mass="25776">MAKLLQIAFVTVFTVFVFSGCTVYSMQGKVLSLNPDTLTNAKKDISFEVSNVKLLNDLPTYTVQGFVIEEENIKNSLQENLDKFYPQNSTINPYKVELSMDLEREGFVLEVTVKTKSIYKVYKDNNLIKTINIQSEYSRKQDNKTEKNEEYLDSALYGVDDDLYNTPEFRKEYLEYTAYVVDKEIASEQEHFTNLSLRHSYSGAIRLNFAKFIQELNKLELK</sequence>
<keyword evidence="2" id="KW-1185">Reference proteome</keyword>
<reference evidence="1 2" key="1">
    <citation type="submission" date="2017-10" db="EMBL/GenBank/DDBJ databases">
        <title>Genomics of the genus Arcobacter.</title>
        <authorList>
            <person name="Perez-Cataluna A."/>
            <person name="Figueras M.J."/>
        </authorList>
    </citation>
    <scope>NUCLEOTIDE SEQUENCE [LARGE SCALE GENOMIC DNA]</scope>
    <source>
        <strain evidence="1 2">CECT 9230</strain>
    </source>
</reference>